<reference evidence="3 4" key="1">
    <citation type="journal article" date="2013" name="Nat. Genet.">
        <title>The genome of the hydatid tapeworm Echinococcus granulosus.</title>
        <authorList>
            <person name="Zheng H."/>
            <person name="Zhang W."/>
            <person name="Zhang L."/>
            <person name="Zhang Z."/>
            <person name="Li J."/>
            <person name="Lu G."/>
            <person name="Zhu Y."/>
            <person name="Wang Y."/>
            <person name="Huang Y."/>
            <person name="Liu J."/>
            <person name="Kang H."/>
            <person name="Chen J."/>
            <person name="Wang L."/>
            <person name="Chen A."/>
            <person name="Yu S."/>
            <person name="Gao Z."/>
            <person name="Jin L."/>
            <person name="Gu W."/>
            <person name="Wang Z."/>
            <person name="Zhao L."/>
            <person name="Shi B."/>
            <person name="Wen H."/>
            <person name="Lin R."/>
            <person name="Jones M.K."/>
            <person name="Brejova B."/>
            <person name="Vinar T."/>
            <person name="Zhao G."/>
            <person name="McManus D.P."/>
            <person name="Chen Z."/>
            <person name="Zhou Y."/>
            <person name="Wang S."/>
        </authorList>
    </citation>
    <scope>NUCLEOTIDE SEQUENCE [LARGE SCALE GENOMIC DNA]</scope>
</reference>
<proteinExistence type="predicted"/>
<protein>
    <submittedName>
        <fullName evidence="3">Uncharacterized protein</fullName>
    </submittedName>
</protein>
<feature type="signal peptide" evidence="2">
    <location>
        <begin position="1"/>
        <end position="20"/>
    </location>
</feature>
<dbReference type="OrthoDB" id="6224711at2759"/>
<evidence type="ECO:0000256" key="1">
    <source>
        <dbReference type="SAM" id="MobiDB-lite"/>
    </source>
</evidence>
<keyword evidence="2" id="KW-0732">Signal</keyword>
<dbReference type="AlphaFoldDB" id="W6UX60"/>
<comment type="caution">
    <text evidence="3">The sequence shown here is derived from an EMBL/GenBank/DDBJ whole genome shotgun (WGS) entry which is preliminary data.</text>
</comment>
<keyword evidence="4" id="KW-1185">Reference proteome</keyword>
<feature type="region of interest" description="Disordered" evidence="1">
    <location>
        <begin position="301"/>
        <end position="325"/>
    </location>
</feature>
<dbReference type="Proteomes" id="UP000019149">
    <property type="component" value="Unassembled WGS sequence"/>
</dbReference>
<dbReference type="GeneID" id="36337631"/>
<dbReference type="KEGG" id="egl:EGR_01916"/>
<evidence type="ECO:0000256" key="2">
    <source>
        <dbReference type="SAM" id="SignalP"/>
    </source>
</evidence>
<name>W6UX60_ECHGR</name>
<dbReference type="RefSeq" id="XP_024354308.1">
    <property type="nucleotide sequence ID" value="XM_024491165.1"/>
</dbReference>
<gene>
    <name evidence="3" type="ORF">EGR_01916</name>
</gene>
<sequence>MTFAMVWSNLLTLLLPHVRDEFIQVRGVISEQQHRETRAPILKEEMEVCNLEAGAEDPRFIEANSSADHPSDTSLDHESACIAHSTLRQMAAGVYSANDSNLSPRLLVVDAIPLAYQNDLEVSSSMCNNRKMYRFNIHLGWPTFNCSDNAHMRLLDSFNSEEVTPRCPPGLMWCAGQWTAEEFKGYALVCESTTLGIYIITENGRNLRRVDGWMPEENRIVANVVDRSEKRSANTNTLSCEICTPAKHDLAQLVCSTHGQYPPPLNVPGQLISLEVKPFCYCCCCCSQADYHRTTTSAFSNVSSSQSSLTPPYRPPRCVGGPRLM</sequence>
<evidence type="ECO:0000313" key="4">
    <source>
        <dbReference type="Proteomes" id="UP000019149"/>
    </source>
</evidence>
<evidence type="ECO:0000313" key="3">
    <source>
        <dbReference type="EMBL" id="EUB63112.1"/>
    </source>
</evidence>
<organism evidence="3 4">
    <name type="scientific">Echinococcus granulosus</name>
    <name type="common">Hydatid tapeworm</name>
    <dbReference type="NCBI Taxonomy" id="6210"/>
    <lineage>
        <taxon>Eukaryota</taxon>
        <taxon>Metazoa</taxon>
        <taxon>Spiralia</taxon>
        <taxon>Lophotrochozoa</taxon>
        <taxon>Platyhelminthes</taxon>
        <taxon>Cestoda</taxon>
        <taxon>Eucestoda</taxon>
        <taxon>Cyclophyllidea</taxon>
        <taxon>Taeniidae</taxon>
        <taxon>Echinococcus</taxon>
        <taxon>Echinococcus granulosus group</taxon>
    </lineage>
</organism>
<dbReference type="CTD" id="36337631"/>
<feature type="compositionally biased region" description="Low complexity" evidence="1">
    <location>
        <begin position="301"/>
        <end position="310"/>
    </location>
</feature>
<feature type="chain" id="PRO_5004885404" evidence="2">
    <location>
        <begin position="21"/>
        <end position="325"/>
    </location>
</feature>
<dbReference type="EMBL" id="APAU02000008">
    <property type="protein sequence ID" value="EUB63112.1"/>
    <property type="molecule type" value="Genomic_DNA"/>
</dbReference>
<accession>W6UX60</accession>